<dbReference type="InterPro" id="IPR015943">
    <property type="entry name" value="WD40/YVTN_repeat-like_dom_sf"/>
</dbReference>
<dbReference type="Proteomes" id="UP000807353">
    <property type="component" value="Unassembled WGS sequence"/>
</dbReference>
<protein>
    <submittedName>
        <fullName evidence="6">WD40-repeat-containing domain protein</fullName>
    </submittedName>
</protein>
<dbReference type="OrthoDB" id="256303at2759"/>
<feature type="repeat" description="WD" evidence="4">
    <location>
        <begin position="27"/>
        <end position="60"/>
    </location>
</feature>
<reference evidence="6" key="1">
    <citation type="submission" date="2020-11" db="EMBL/GenBank/DDBJ databases">
        <authorList>
            <consortium name="DOE Joint Genome Institute"/>
            <person name="Ahrendt S."/>
            <person name="Riley R."/>
            <person name="Andreopoulos W."/>
            <person name="Labutti K."/>
            <person name="Pangilinan J."/>
            <person name="Ruiz-Duenas F.J."/>
            <person name="Barrasa J.M."/>
            <person name="Sanchez-Garcia M."/>
            <person name="Camarero S."/>
            <person name="Miyauchi S."/>
            <person name="Serrano A."/>
            <person name="Linde D."/>
            <person name="Babiker R."/>
            <person name="Drula E."/>
            <person name="Ayuso-Fernandez I."/>
            <person name="Pacheco R."/>
            <person name="Padilla G."/>
            <person name="Ferreira P."/>
            <person name="Barriuso J."/>
            <person name="Kellner H."/>
            <person name="Castanera R."/>
            <person name="Alfaro M."/>
            <person name="Ramirez L."/>
            <person name="Pisabarro A.G."/>
            <person name="Kuo A."/>
            <person name="Tritt A."/>
            <person name="Lipzen A."/>
            <person name="He G."/>
            <person name="Yan M."/>
            <person name="Ng V."/>
            <person name="Cullen D."/>
            <person name="Martin F."/>
            <person name="Rosso M.-N."/>
            <person name="Henrissat B."/>
            <person name="Hibbett D."/>
            <person name="Martinez A.T."/>
            <person name="Grigoriev I.V."/>
        </authorList>
    </citation>
    <scope>NUCLEOTIDE SEQUENCE</scope>
    <source>
        <strain evidence="6">CBS 247.69</strain>
    </source>
</reference>
<dbReference type="FunFam" id="2.130.10.10:FF:000190">
    <property type="entry name" value="Nuclear pore complex subunit"/>
    <property type="match status" value="1"/>
</dbReference>
<keyword evidence="3" id="KW-0677">Repeat</keyword>
<dbReference type="Pfam" id="PF00400">
    <property type="entry name" value="WD40"/>
    <property type="match status" value="4"/>
</dbReference>
<feature type="repeat" description="WD" evidence="4">
    <location>
        <begin position="112"/>
        <end position="155"/>
    </location>
</feature>
<dbReference type="PRINTS" id="PR00320">
    <property type="entry name" value="GPROTEINBRPT"/>
</dbReference>
<dbReference type="Gene3D" id="2.130.10.10">
    <property type="entry name" value="YVTN repeat-like/Quinoprotein amine dehydrogenase"/>
    <property type="match status" value="1"/>
</dbReference>
<evidence type="ECO:0000256" key="3">
    <source>
        <dbReference type="ARBA" id="ARBA00022737"/>
    </source>
</evidence>
<keyword evidence="7" id="KW-1185">Reference proteome</keyword>
<comment type="similarity">
    <text evidence="1">Belongs to the WD repeat rae1 family.</text>
</comment>
<feature type="region of interest" description="Disordered" evidence="5">
    <location>
        <begin position="1"/>
        <end position="27"/>
    </location>
</feature>
<dbReference type="PANTHER" id="PTHR10971">
    <property type="entry name" value="MRNA EXPORT FACTOR AND BUB3"/>
    <property type="match status" value="1"/>
</dbReference>
<evidence type="ECO:0000256" key="1">
    <source>
        <dbReference type="ARBA" id="ARBA00007830"/>
    </source>
</evidence>
<feature type="compositionally biased region" description="Low complexity" evidence="5">
    <location>
        <begin position="1"/>
        <end position="19"/>
    </location>
</feature>
<accession>A0A9P6CA32</accession>
<dbReference type="EMBL" id="MU150356">
    <property type="protein sequence ID" value="KAF9457852.1"/>
    <property type="molecule type" value="Genomic_DNA"/>
</dbReference>
<feature type="repeat" description="WD" evidence="4">
    <location>
        <begin position="263"/>
        <end position="297"/>
    </location>
</feature>
<gene>
    <name evidence="6" type="ORF">BDZ94DRAFT_1325942</name>
</gene>
<evidence type="ECO:0000313" key="7">
    <source>
        <dbReference type="Proteomes" id="UP000807353"/>
    </source>
</evidence>
<comment type="caution">
    <text evidence="6">The sequence shown here is derived from an EMBL/GenBank/DDBJ whole genome shotgun (WGS) entry which is preliminary data.</text>
</comment>
<organism evidence="6 7">
    <name type="scientific">Collybia nuda</name>
    <dbReference type="NCBI Taxonomy" id="64659"/>
    <lineage>
        <taxon>Eukaryota</taxon>
        <taxon>Fungi</taxon>
        <taxon>Dikarya</taxon>
        <taxon>Basidiomycota</taxon>
        <taxon>Agaricomycotina</taxon>
        <taxon>Agaricomycetes</taxon>
        <taxon>Agaricomycetidae</taxon>
        <taxon>Agaricales</taxon>
        <taxon>Tricholomatineae</taxon>
        <taxon>Clitocybaceae</taxon>
        <taxon>Collybia</taxon>
    </lineage>
</organism>
<evidence type="ECO:0000313" key="6">
    <source>
        <dbReference type="EMBL" id="KAF9457852.1"/>
    </source>
</evidence>
<dbReference type="InterPro" id="IPR001680">
    <property type="entry name" value="WD40_rpt"/>
</dbReference>
<keyword evidence="2 4" id="KW-0853">WD repeat</keyword>
<dbReference type="InterPro" id="IPR020472">
    <property type="entry name" value="WD40_PAC1"/>
</dbReference>
<dbReference type="PROSITE" id="PS50082">
    <property type="entry name" value="WD_REPEATS_2"/>
    <property type="match status" value="4"/>
</dbReference>
<proteinExistence type="inferred from homology"/>
<dbReference type="SUPFAM" id="SSF50978">
    <property type="entry name" value="WD40 repeat-like"/>
    <property type="match status" value="1"/>
</dbReference>
<evidence type="ECO:0000256" key="4">
    <source>
        <dbReference type="PROSITE-ProRule" id="PRU00221"/>
    </source>
</evidence>
<dbReference type="InterPro" id="IPR036322">
    <property type="entry name" value="WD40_repeat_dom_sf"/>
</dbReference>
<feature type="repeat" description="WD" evidence="4">
    <location>
        <begin position="71"/>
        <end position="112"/>
    </location>
</feature>
<evidence type="ECO:0000256" key="5">
    <source>
        <dbReference type="SAM" id="MobiDB-lite"/>
    </source>
</evidence>
<dbReference type="AlphaFoldDB" id="A0A9P6CA32"/>
<name>A0A9P6CA32_9AGAR</name>
<dbReference type="SMART" id="SM00320">
    <property type="entry name" value="WD40"/>
    <property type="match status" value="4"/>
</dbReference>
<dbReference type="PROSITE" id="PS50294">
    <property type="entry name" value="WD_REPEATS_REGION"/>
    <property type="match status" value="1"/>
</dbReference>
<evidence type="ECO:0000256" key="2">
    <source>
        <dbReference type="ARBA" id="ARBA00022574"/>
    </source>
</evidence>
<sequence>MSFFGAGNTSNTASTANASADKDVEMADPPTDSISSIAFSSQADYLAVGSWDNSVRIYEVTASGQSQGKAMYQHQGPVLGVCWNKEGNKIFSGGADNAGRMFDVTTGQSTQVAQHDAPIKAVRWVDAPQAGILATGSWDKTIKYWDLRAPAPVATVTLPERCYTFDVQYPLMVVGTAERHVQIFNLTNPNTAYKTIASPLKWQTRVISCFTAATNSGFAVGSVEGRVAIQYVEDKDSANNFSFKCHRRDNVQGSKDQALVYAVNDISFHPVHGTFSTCGSDGTIHFWDKDARTRLKSFDPAPGPISSTAFNRNGSIFAYAVSYDWSKGHSGMTPGHPNKLMLHSCKDEEVRKRPRK</sequence>